<dbReference type="SUPFAM" id="SSF55874">
    <property type="entry name" value="ATPase domain of HSP90 chaperone/DNA topoisomerase II/histidine kinase"/>
    <property type="match status" value="1"/>
</dbReference>
<keyword evidence="10" id="KW-0812">Transmembrane</keyword>
<evidence type="ECO:0000256" key="5">
    <source>
        <dbReference type="ARBA" id="ARBA00022741"/>
    </source>
</evidence>
<comment type="catalytic activity">
    <reaction evidence="1">
        <text>ATP + protein L-histidine = ADP + protein N-phospho-L-histidine.</text>
        <dbReference type="EC" id="2.7.13.3"/>
    </reaction>
</comment>
<evidence type="ECO:0000256" key="8">
    <source>
        <dbReference type="ARBA" id="ARBA00023012"/>
    </source>
</evidence>
<sequence length="445" mass="46546">MTYEEPPAPSRHGLPAAVRPVWFPALVLAFVQLIGSGVAGRHQTHRVQLDALGCALLLAGPALLLLRRRMPVAVAAATGAVTLLYLVLGYPYGPVFAALVVAFFSAVAAGHRSGVVIVAGVVYAGHAVVGEWLYRWLPPTADHRMSWVEVSGSGAWLLAVLAAAELFRVRGEQLARDRRERAAAERRRAGEERLRIARELHDVLAHSISVINVQSGVALALLDDRPEQARIALTTIRAASKEALDEVRQVLGALRAPGEAPRSPAPGLDRLPELVRQAGSVGLDAQVTVAGGRIPLAPGADLAAFRIVQEALTNVVRHSGSRAARIHLAYGPGALEVRIDDDGPAVPGGESGGGNGLVGIRERAAALGGSSATGPRPGGGFRVSATLPLGAAGDGADRRAADRAPDREPRPGPLTPRADRRPPGPPRTVPECDARPAAAAVEEHR</sequence>
<keyword evidence="7" id="KW-0067">ATP-binding</keyword>
<comment type="caution">
    <text evidence="13">The sequence shown here is derived from an EMBL/GenBank/DDBJ whole genome shotgun (WGS) entry which is preliminary data.</text>
</comment>
<accession>A0ABV8HKS9</accession>
<evidence type="ECO:0000256" key="10">
    <source>
        <dbReference type="SAM" id="Phobius"/>
    </source>
</evidence>
<feature type="domain" description="Histidine kinase/HSP90-like ATPase" evidence="11">
    <location>
        <begin position="303"/>
        <end position="389"/>
    </location>
</feature>
<evidence type="ECO:0000259" key="11">
    <source>
        <dbReference type="Pfam" id="PF02518"/>
    </source>
</evidence>
<feature type="transmembrane region" description="Helical" evidence="10">
    <location>
        <begin position="154"/>
        <end position="171"/>
    </location>
</feature>
<feature type="transmembrane region" description="Helical" evidence="10">
    <location>
        <begin position="47"/>
        <end position="66"/>
    </location>
</feature>
<dbReference type="CDD" id="cd16917">
    <property type="entry name" value="HATPase_UhpB-NarQ-NarX-like"/>
    <property type="match status" value="1"/>
</dbReference>
<feature type="transmembrane region" description="Helical" evidence="10">
    <location>
        <begin position="20"/>
        <end position="40"/>
    </location>
</feature>
<keyword evidence="3" id="KW-0597">Phosphoprotein</keyword>
<dbReference type="PANTHER" id="PTHR24421:SF10">
    <property type="entry name" value="NITRATE_NITRITE SENSOR PROTEIN NARQ"/>
    <property type="match status" value="1"/>
</dbReference>
<feature type="compositionally biased region" description="Basic and acidic residues" evidence="9">
    <location>
        <begin position="395"/>
        <end position="410"/>
    </location>
</feature>
<reference evidence="14" key="1">
    <citation type="journal article" date="2019" name="Int. J. Syst. Evol. Microbiol.">
        <title>The Global Catalogue of Microorganisms (GCM) 10K type strain sequencing project: providing services to taxonomists for standard genome sequencing and annotation.</title>
        <authorList>
            <consortium name="The Broad Institute Genomics Platform"/>
            <consortium name="The Broad Institute Genome Sequencing Center for Infectious Disease"/>
            <person name="Wu L."/>
            <person name="Ma J."/>
        </authorList>
    </citation>
    <scope>NUCLEOTIDE SEQUENCE [LARGE SCALE GENOMIC DNA]</scope>
    <source>
        <strain evidence="14">CGMCC 4.7237</strain>
    </source>
</reference>
<dbReference type="Pfam" id="PF02518">
    <property type="entry name" value="HATPase_c"/>
    <property type="match status" value="1"/>
</dbReference>
<dbReference type="InterPro" id="IPR003594">
    <property type="entry name" value="HATPase_dom"/>
</dbReference>
<evidence type="ECO:0000256" key="6">
    <source>
        <dbReference type="ARBA" id="ARBA00022777"/>
    </source>
</evidence>
<dbReference type="EMBL" id="JBHSBB010000007">
    <property type="protein sequence ID" value="MFC4031481.1"/>
    <property type="molecule type" value="Genomic_DNA"/>
</dbReference>
<keyword evidence="10" id="KW-0472">Membrane</keyword>
<evidence type="ECO:0000256" key="4">
    <source>
        <dbReference type="ARBA" id="ARBA00022679"/>
    </source>
</evidence>
<dbReference type="RefSeq" id="WP_386427650.1">
    <property type="nucleotide sequence ID" value="NZ_JBHSBB010000007.1"/>
</dbReference>
<dbReference type="EC" id="2.7.13.3" evidence="2"/>
<dbReference type="Proteomes" id="UP001595765">
    <property type="component" value="Unassembled WGS sequence"/>
</dbReference>
<proteinExistence type="predicted"/>
<keyword evidence="6 13" id="KW-0418">Kinase</keyword>
<gene>
    <name evidence="13" type="ORF">ACFO3J_08315</name>
</gene>
<evidence type="ECO:0000313" key="14">
    <source>
        <dbReference type="Proteomes" id="UP001595765"/>
    </source>
</evidence>
<dbReference type="InterPro" id="IPR036890">
    <property type="entry name" value="HATPase_C_sf"/>
</dbReference>
<feature type="domain" description="Signal transduction histidine kinase subgroup 3 dimerisation and phosphoacceptor" evidence="12">
    <location>
        <begin position="192"/>
        <end position="258"/>
    </location>
</feature>
<dbReference type="GO" id="GO:0016301">
    <property type="term" value="F:kinase activity"/>
    <property type="evidence" value="ECO:0007669"/>
    <property type="project" value="UniProtKB-KW"/>
</dbReference>
<evidence type="ECO:0000256" key="2">
    <source>
        <dbReference type="ARBA" id="ARBA00012438"/>
    </source>
</evidence>
<dbReference type="Pfam" id="PF07730">
    <property type="entry name" value="HisKA_3"/>
    <property type="match status" value="1"/>
</dbReference>
<feature type="region of interest" description="Disordered" evidence="9">
    <location>
        <begin position="368"/>
        <end position="445"/>
    </location>
</feature>
<keyword evidence="14" id="KW-1185">Reference proteome</keyword>
<feature type="transmembrane region" description="Helical" evidence="10">
    <location>
        <begin position="115"/>
        <end position="134"/>
    </location>
</feature>
<keyword evidence="5" id="KW-0547">Nucleotide-binding</keyword>
<name>A0ABV8HKS9_9ACTN</name>
<feature type="transmembrane region" description="Helical" evidence="10">
    <location>
        <begin position="72"/>
        <end position="103"/>
    </location>
</feature>
<evidence type="ECO:0000313" key="13">
    <source>
        <dbReference type="EMBL" id="MFC4031481.1"/>
    </source>
</evidence>
<organism evidence="13 14">
    <name type="scientific">Streptomyces polygonati</name>
    <dbReference type="NCBI Taxonomy" id="1617087"/>
    <lineage>
        <taxon>Bacteria</taxon>
        <taxon>Bacillati</taxon>
        <taxon>Actinomycetota</taxon>
        <taxon>Actinomycetes</taxon>
        <taxon>Kitasatosporales</taxon>
        <taxon>Streptomycetaceae</taxon>
        <taxon>Streptomyces</taxon>
    </lineage>
</organism>
<evidence type="ECO:0000256" key="9">
    <source>
        <dbReference type="SAM" id="MobiDB-lite"/>
    </source>
</evidence>
<evidence type="ECO:0000256" key="7">
    <source>
        <dbReference type="ARBA" id="ARBA00022840"/>
    </source>
</evidence>
<keyword evidence="8" id="KW-0902">Two-component regulatory system</keyword>
<dbReference type="InterPro" id="IPR050482">
    <property type="entry name" value="Sensor_HK_TwoCompSys"/>
</dbReference>
<dbReference type="Gene3D" id="3.30.565.10">
    <property type="entry name" value="Histidine kinase-like ATPase, C-terminal domain"/>
    <property type="match status" value="1"/>
</dbReference>
<keyword evidence="4" id="KW-0808">Transferase</keyword>
<protein>
    <recommendedName>
        <fullName evidence="2">histidine kinase</fullName>
        <ecNumber evidence="2">2.7.13.3</ecNumber>
    </recommendedName>
</protein>
<evidence type="ECO:0000256" key="3">
    <source>
        <dbReference type="ARBA" id="ARBA00022553"/>
    </source>
</evidence>
<evidence type="ECO:0000259" key="12">
    <source>
        <dbReference type="Pfam" id="PF07730"/>
    </source>
</evidence>
<dbReference type="PANTHER" id="PTHR24421">
    <property type="entry name" value="NITRATE/NITRITE SENSOR PROTEIN NARX-RELATED"/>
    <property type="match status" value="1"/>
</dbReference>
<dbReference type="InterPro" id="IPR011712">
    <property type="entry name" value="Sig_transdc_His_kin_sub3_dim/P"/>
</dbReference>
<keyword evidence="10" id="KW-1133">Transmembrane helix</keyword>
<evidence type="ECO:0000256" key="1">
    <source>
        <dbReference type="ARBA" id="ARBA00000085"/>
    </source>
</evidence>
<dbReference type="Gene3D" id="1.20.5.1930">
    <property type="match status" value="1"/>
</dbReference>